<reference evidence="1" key="1">
    <citation type="submission" date="2022-02" db="EMBL/GenBank/DDBJ databases">
        <title>Plant Genome Project.</title>
        <authorList>
            <person name="Zhang R.-G."/>
        </authorList>
    </citation>
    <scope>NUCLEOTIDE SEQUENCE</scope>
    <source>
        <strain evidence="1">AT1</strain>
    </source>
</reference>
<dbReference type="Proteomes" id="UP001062846">
    <property type="component" value="Chromosome 3"/>
</dbReference>
<keyword evidence="2" id="KW-1185">Reference proteome</keyword>
<sequence>MANQYFVQESGLREYPSKEMERFNLIRWKSGKSVDPRLFELLEMFKKLYVERHEFFTKIFPVHLYDDFAELFNKIAGVSSTWDDAKARTVTRSLSCGSRRGANQGDESTLRLERFKVRVLDLGGVQSTGQGDK</sequence>
<proteinExistence type="predicted"/>
<name>A0ACC0PE78_RHOML</name>
<evidence type="ECO:0000313" key="1">
    <source>
        <dbReference type="EMBL" id="KAI8563489.1"/>
    </source>
</evidence>
<protein>
    <submittedName>
        <fullName evidence="1">Uncharacterized protein</fullName>
    </submittedName>
</protein>
<accession>A0ACC0PE78</accession>
<comment type="caution">
    <text evidence="1">The sequence shown here is derived from an EMBL/GenBank/DDBJ whole genome shotgun (WGS) entry which is preliminary data.</text>
</comment>
<dbReference type="EMBL" id="CM046390">
    <property type="protein sequence ID" value="KAI8563489.1"/>
    <property type="molecule type" value="Genomic_DNA"/>
</dbReference>
<gene>
    <name evidence="1" type="ORF">RHMOL_Rhmol03G0114600</name>
</gene>
<organism evidence="1 2">
    <name type="scientific">Rhododendron molle</name>
    <name type="common">Chinese azalea</name>
    <name type="synonym">Azalea mollis</name>
    <dbReference type="NCBI Taxonomy" id="49168"/>
    <lineage>
        <taxon>Eukaryota</taxon>
        <taxon>Viridiplantae</taxon>
        <taxon>Streptophyta</taxon>
        <taxon>Embryophyta</taxon>
        <taxon>Tracheophyta</taxon>
        <taxon>Spermatophyta</taxon>
        <taxon>Magnoliopsida</taxon>
        <taxon>eudicotyledons</taxon>
        <taxon>Gunneridae</taxon>
        <taxon>Pentapetalae</taxon>
        <taxon>asterids</taxon>
        <taxon>Ericales</taxon>
        <taxon>Ericaceae</taxon>
        <taxon>Ericoideae</taxon>
        <taxon>Rhodoreae</taxon>
        <taxon>Rhododendron</taxon>
    </lineage>
</organism>
<evidence type="ECO:0000313" key="2">
    <source>
        <dbReference type="Proteomes" id="UP001062846"/>
    </source>
</evidence>